<feature type="transmembrane region" description="Helical" evidence="1">
    <location>
        <begin position="20"/>
        <end position="39"/>
    </location>
</feature>
<evidence type="ECO:0000313" key="3">
    <source>
        <dbReference type="Proteomes" id="UP001501599"/>
    </source>
</evidence>
<feature type="transmembrane region" description="Helical" evidence="1">
    <location>
        <begin position="170"/>
        <end position="192"/>
    </location>
</feature>
<keyword evidence="1" id="KW-0812">Transmembrane</keyword>
<evidence type="ECO:0000256" key="1">
    <source>
        <dbReference type="SAM" id="Phobius"/>
    </source>
</evidence>
<comment type="caution">
    <text evidence="2">The sequence shown here is derived from an EMBL/GenBank/DDBJ whole genome shotgun (WGS) entry which is preliminary data.</text>
</comment>
<keyword evidence="1" id="KW-0472">Membrane</keyword>
<dbReference type="EMBL" id="BAAAQT010000001">
    <property type="protein sequence ID" value="GAA2171102.1"/>
    <property type="molecule type" value="Genomic_DNA"/>
</dbReference>
<gene>
    <name evidence="2" type="ORF">GCM10009846_03780</name>
</gene>
<feature type="transmembrane region" description="Helical" evidence="1">
    <location>
        <begin position="130"/>
        <end position="150"/>
    </location>
</feature>
<evidence type="ECO:0008006" key="4">
    <source>
        <dbReference type="Google" id="ProtNLM"/>
    </source>
</evidence>
<reference evidence="3" key="1">
    <citation type="journal article" date="2019" name="Int. J. Syst. Evol. Microbiol.">
        <title>The Global Catalogue of Microorganisms (GCM) 10K type strain sequencing project: providing services to taxonomists for standard genome sequencing and annotation.</title>
        <authorList>
            <consortium name="The Broad Institute Genomics Platform"/>
            <consortium name="The Broad Institute Genome Sequencing Center for Infectious Disease"/>
            <person name="Wu L."/>
            <person name="Ma J."/>
        </authorList>
    </citation>
    <scope>NUCLEOTIDE SEQUENCE [LARGE SCALE GENOMIC DNA]</scope>
    <source>
        <strain evidence="3">JCM 16026</strain>
    </source>
</reference>
<keyword evidence="3" id="KW-1185">Reference proteome</keyword>
<keyword evidence="1" id="KW-1133">Transmembrane helix</keyword>
<accession>A0ABP5MA89</accession>
<sequence length="203" mass="21052">MSRERIGTDFVRRPGSAWEVLADLVRVAGFASVVAAAIGWGPTDVAVLFLAASAALVLRMLGLRGGVDALTGAVILVAAWSGVLDLYAAIAWWDVAIHVVCTGVIVVVGMLVLARTGVVAHPSAESTPSFVAIALATTLGLALSALWEIVEWLGHNLVDEAIFVDYDDTIGDIVAGGAGAVLAGLLVATVRLERVSPDEDRAR</sequence>
<feature type="transmembrane region" description="Helical" evidence="1">
    <location>
        <begin position="96"/>
        <end position="118"/>
    </location>
</feature>
<name>A0ABP5MA89_9MICO</name>
<dbReference type="Pfam" id="PF09997">
    <property type="entry name" value="DUF2238"/>
    <property type="match status" value="1"/>
</dbReference>
<dbReference type="Proteomes" id="UP001501599">
    <property type="component" value="Unassembled WGS sequence"/>
</dbReference>
<feature type="transmembrane region" description="Helical" evidence="1">
    <location>
        <begin position="69"/>
        <end position="90"/>
    </location>
</feature>
<dbReference type="RefSeq" id="WP_344339706.1">
    <property type="nucleotide sequence ID" value="NZ_BAAAQT010000001.1"/>
</dbReference>
<feature type="transmembrane region" description="Helical" evidence="1">
    <location>
        <begin position="45"/>
        <end position="62"/>
    </location>
</feature>
<proteinExistence type="predicted"/>
<protein>
    <recommendedName>
        <fullName evidence="4">DUF2238 domain-containing protein</fullName>
    </recommendedName>
</protein>
<evidence type="ECO:0000313" key="2">
    <source>
        <dbReference type="EMBL" id="GAA2171102.1"/>
    </source>
</evidence>
<organism evidence="2 3">
    <name type="scientific">Agrococcus versicolor</name>
    <dbReference type="NCBI Taxonomy" id="501482"/>
    <lineage>
        <taxon>Bacteria</taxon>
        <taxon>Bacillati</taxon>
        <taxon>Actinomycetota</taxon>
        <taxon>Actinomycetes</taxon>
        <taxon>Micrococcales</taxon>
        <taxon>Microbacteriaceae</taxon>
        <taxon>Agrococcus</taxon>
    </lineage>
</organism>
<dbReference type="InterPro" id="IPR014509">
    <property type="entry name" value="YjdF-like"/>
</dbReference>